<dbReference type="PANTHER" id="PTHR24559">
    <property type="entry name" value="TRANSPOSON TY3-I GAG-POL POLYPROTEIN"/>
    <property type="match status" value="1"/>
</dbReference>
<dbReference type="FunFam" id="3.10.10.10:FF:000007">
    <property type="entry name" value="Retrovirus-related Pol polyprotein from transposon 17.6-like Protein"/>
    <property type="match status" value="1"/>
</dbReference>
<evidence type="ECO:0000259" key="8">
    <source>
        <dbReference type="PROSITE" id="PS50175"/>
    </source>
</evidence>
<feature type="non-terminal residue" evidence="10">
    <location>
        <position position="1"/>
    </location>
</feature>
<name>A0A0A9VWR4_LYGHE</name>
<dbReference type="PROSITE" id="PS00141">
    <property type="entry name" value="ASP_PROTEASE"/>
    <property type="match status" value="1"/>
</dbReference>
<dbReference type="EMBL" id="GBHO01042957">
    <property type="protein sequence ID" value="JAG00647.1"/>
    <property type="molecule type" value="Transcribed_RNA"/>
</dbReference>
<keyword evidence="7" id="KW-0695">RNA-directed DNA polymerase</keyword>
<evidence type="ECO:0000256" key="5">
    <source>
        <dbReference type="ARBA" id="ARBA00022759"/>
    </source>
</evidence>
<dbReference type="GO" id="GO:0003964">
    <property type="term" value="F:RNA-directed DNA polymerase activity"/>
    <property type="evidence" value="ECO:0007669"/>
    <property type="project" value="UniProtKB-KW"/>
</dbReference>
<keyword evidence="6" id="KW-0378">Hydrolase</keyword>
<dbReference type="PROSITE" id="PS50175">
    <property type="entry name" value="ASP_PROT_RETROV"/>
    <property type="match status" value="1"/>
</dbReference>
<dbReference type="InterPro" id="IPR001969">
    <property type="entry name" value="Aspartic_peptidase_AS"/>
</dbReference>
<keyword evidence="3" id="KW-0548">Nucleotidyltransferase</keyword>
<accession>A0A0A9VWR4</accession>
<feature type="domain" description="Peptidase A2" evidence="8">
    <location>
        <begin position="1"/>
        <end position="71"/>
    </location>
</feature>
<dbReference type="InterPro" id="IPR053134">
    <property type="entry name" value="RNA-dir_DNA_polymerase"/>
</dbReference>
<dbReference type="Gene3D" id="3.10.10.10">
    <property type="entry name" value="HIV Type 1 Reverse Transcriptase, subunit A, domain 1"/>
    <property type="match status" value="1"/>
</dbReference>
<sequence length="330" mass="37074">PFLVDTGATTSVLPTSLLKSLPKPSGTIYAANDSQIRTYGTKQASIFLNGSEYKWEFLLAQIPKAILGADFLLHYNLQVDLKRKALIVADSGKIIPGTMGGISCANSEINFVHQNSKYGSILSRYASVTSPNAPTTYKDTGVLHHIETIGRPCTAKARRLAPDKLRAAKKEFEELIKNGVIRPSKSQWASPIHLVPKPDGTWRPCGDYRQLNRKTKPDMYNVPNIRDFNSLLAGKSIFSTLDIKKAFHYIAVAPDDIEKTAVITPFGLFEYLRMPFGLRNSAQSYQRFMDHIMRSHPYTFNYLDDVLIASTSEDEHKTHIEEVLKTFQQY</sequence>
<reference evidence="10" key="2">
    <citation type="submission" date="2014-07" db="EMBL/GenBank/DDBJ databases">
        <authorList>
            <person name="Hull J."/>
        </authorList>
    </citation>
    <scope>NUCLEOTIDE SEQUENCE</scope>
</reference>
<dbReference type="Gene3D" id="3.30.70.270">
    <property type="match status" value="1"/>
</dbReference>
<dbReference type="InterPro" id="IPR001995">
    <property type="entry name" value="Peptidase_A2_cat"/>
</dbReference>
<keyword evidence="4" id="KW-0540">Nuclease</keyword>
<evidence type="ECO:0000259" key="9">
    <source>
        <dbReference type="PROSITE" id="PS50878"/>
    </source>
</evidence>
<evidence type="ECO:0000256" key="3">
    <source>
        <dbReference type="ARBA" id="ARBA00022695"/>
    </source>
</evidence>
<dbReference type="Gene3D" id="2.40.70.10">
    <property type="entry name" value="Acid Proteases"/>
    <property type="match status" value="1"/>
</dbReference>
<organism evidence="10">
    <name type="scientific">Lygus hesperus</name>
    <name type="common">Western plant bug</name>
    <dbReference type="NCBI Taxonomy" id="30085"/>
    <lineage>
        <taxon>Eukaryota</taxon>
        <taxon>Metazoa</taxon>
        <taxon>Ecdysozoa</taxon>
        <taxon>Arthropoda</taxon>
        <taxon>Hexapoda</taxon>
        <taxon>Insecta</taxon>
        <taxon>Pterygota</taxon>
        <taxon>Neoptera</taxon>
        <taxon>Paraneoptera</taxon>
        <taxon>Hemiptera</taxon>
        <taxon>Heteroptera</taxon>
        <taxon>Panheteroptera</taxon>
        <taxon>Cimicomorpha</taxon>
        <taxon>Miridae</taxon>
        <taxon>Mirini</taxon>
        <taxon>Lygus</taxon>
    </lineage>
</organism>
<gene>
    <name evidence="10" type="primary">TY3B-I_29</name>
    <name evidence="10" type="ORF">CM83_7666</name>
</gene>
<dbReference type="GO" id="GO:0006508">
    <property type="term" value="P:proteolysis"/>
    <property type="evidence" value="ECO:0007669"/>
    <property type="project" value="UniProtKB-KW"/>
</dbReference>
<keyword evidence="5" id="KW-0255">Endonuclease</keyword>
<dbReference type="InterPro" id="IPR000477">
    <property type="entry name" value="RT_dom"/>
</dbReference>
<dbReference type="CDD" id="cd01647">
    <property type="entry name" value="RT_LTR"/>
    <property type="match status" value="1"/>
</dbReference>
<dbReference type="GO" id="GO:0004519">
    <property type="term" value="F:endonuclease activity"/>
    <property type="evidence" value="ECO:0007669"/>
    <property type="project" value="UniProtKB-KW"/>
</dbReference>
<feature type="non-terminal residue" evidence="10">
    <location>
        <position position="330"/>
    </location>
</feature>
<evidence type="ECO:0000313" key="10">
    <source>
        <dbReference type="EMBL" id="JAG00647.1"/>
    </source>
</evidence>
<dbReference type="AlphaFoldDB" id="A0A0A9VWR4"/>
<proteinExistence type="predicted"/>
<evidence type="ECO:0000256" key="2">
    <source>
        <dbReference type="ARBA" id="ARBA00022679"/>
    </source>
</evidence>
<dbReference type="InterPro" id="IPR021109">
    <property type="entry name" value="Peptidase_aspartic_dom_sf"/>
</dbReference>
<dbReference type="PROSITE" id="PS50878">
    <property type="entry name" value="RT_POL"/>
    <property type="match status" value="1"/>
</dbReference>
<evidence type="ECO:0000256" key="1">
    <source>
        <dbReference type="ARBA" id="ARBA00022670"/>
    </source>
</evidence>
<reference evidence="10" key="1">
    <citation type="journal article" date="2014" name="PLoS ONE">
        <title>Transcriptome-Based Identification of ABC Transporters in the Western Tarnished Plant Bug Lygus hesperus.</title>
        <authorList>
            <person name="Hull J.J."/>
            <person name="Chaney K."/>
            <person name="Geib S.M."/>
            <person name="Fabrick J.A."/>
            <person name="Brent C.S."/>
            <person name="Walsh D."/>
            <person name="Lavine L.C."/>
        </authorList>
    </citation>
    <scope>NUCLEOTIDE SEQUENCE</scope>
</reference>
<evidence type="ECO:0000256" key="4">
    <source>
        <dbReference type="ARBA" id="ARBA00022722"/>
    </source>
</evidence>
<dbReference type="InterPro" id="IPR043128">
    <property type="entry name" value="Rev_trsase/Diguanyl_cyclase"/>
</dbReference>
<evidence type="ECO:0000256" key="7">
    <source>
        <dbReference type="ARBA" id="ARBA00022918"/>
    </source>
</evidence>
<dbReference type="SUPFAM" id="SSF56672">
    <property type="entry name" value="DNA/RNA polymerases"/>
    <property type="match status" value="1"/>
</dbReference>
<keyword evidence="1" id="KW-0645">Protease</keyword>
<keyword evidence="2" id="KW-0808">Transferase</keyword>
<evidence type="ECO:0000256" key="6">
    <source>
        <dbReference type="ARBA" id="ARBA00022801"/>
    </source>
</evidence>
<dbReference type="Pfam" id="PF00078">
    <property type="entry name" value="RVT_1"/>
    <property type="match status" value="1"/>
</dbReference>
<protein>
    <submittedName>
        <fullName evidence="10">Transposon Ty3-I Gag-Pol polyprotein</fullName>
    </submittedName>
</protein>
<dbReference type="SUPFAM" id="SSF50630">
    <property type="entry name" value="Acid proteases"/>
    <property type="match status" value="1"/>
</dbReference>
<feature type="domain" description="Reverse transcriptase" evidence="9">
    <location>
        <begin position="176"/>
        <end position="330"/>
    </location>
</feature>
<dbReference type="PANTHER" id="PTHR24559:SF454">
    <property type="entry name" value="RIBONUCLEASE H"/>
    <property type="match status" value="1"/>
</dbReference>
<dbReference type="InterPro" id="IPR043502">
    <property type="entry name" value="DNA/RNA_pol_sf"/>
</dbReference>
<dbReference type="GO" id="GO:0004190">
    <property type="term" value="F:aspartic-type endopeptidase activity"/>
    <property type="evidence" value="ECO:0007669"/>
    <property type="project" value="InterPro"/>
</dbReference>